<keyword evidence="1" id="KW-1133">Transmembrane helix</keyword>
<keyword evidence="1" id="KW-0472">Membrane</keyword>
<feature type="transmembrane region" description="Helical" evidence="1">
    <location>
        <begin position="36"/>
        <end position="53"/>
    </location>
</feature>
<dbReference type="Proteomes" id="UP001234495">
    <property type="component" value="Unassembled WGS sequence"/>
</dbReference>
<evidence type="ECO:0000313" key="3">
    <source>
        <dbReference type="Proteomes" id="UP001234495"/>
    </source>
</evidence>
<accession>A0ABT9ZK29</accession>
<gene>
    <name evidence="2" type="ORF">J2S19_003971</name>
</gene>
<evidence type="ECO:0000256" key="1">
    <source>
        <dbReference type="SAM" id="Phobius"/>
    </source>
</evidence>
<organism evidence="2 3">
    <name type="scientific">Metabacillus malikii</name>
    <dbReference type="NCBI Taxonomy" id="1504265"/>
    <lineage>
        <taxon>Bacteria</taxon>
        <taxon>Bacillati</taxon>
        <taxon>Bacillota</taxon>
        <taxon>Bacilli</taxon>
        <taxon>Bacillales</taxon>
        <taxon>Bacillaceae</taxon>
        <taxon>Metabacillus</taxon>
    </lineage>
</organism>
<sequence length="61" mass="6950">MSRKVFGIILTIIGALAMIINVLFLKQTDTYDTVRIISYAVFIIGILFIPDYTKPKSKQKE</sequence>
<proteinExistence type="predicted"/>
<comment type="caution">
    <text evidence="2">The sequence shown here is derived from an EMBL/GenBank/DDBJ whole genome shotgun (WGS) entry which is preliminary data.</text>
</comment>
<protein>
    <submittedName>
        <fullName evidence="2">Uncharacterized protein</fullName>
    </submittedName>
</protein>
<dbReference type="EMBL" id="JAUSUD010000023">
    <property type="protein sequence ID" value="MDQ0232649.1"/>
    <property type="molecule type" value="Genomic_DNA"/>
</dbReference>
<evidence type="ECO:0000313" key="2">
    <source>
        <dbReference type="EMBL" id="MDQ0232649.1"/>
    </source>
</evidence>
<dbReference type="RefSeq" id="WP_307344830.1">
    <property type="nucleotide sequence ID" value="NZ_JAUSUD010000023.1"/>
</dbReference>
<feature type="transmembrane region" description="Helical" evidence="1">
    <location>
        <begin position="5"/>
        <end position="24"/>
    </location>
</feature>
<keyword evidence="3" id="KW-1185">Reference proteome</keyword>
<keyword evidence="1" id="KW-0812">Transmembrane</keyword>
<reference evidence="2 3" key="1">
    <citation type="submission" date="2023-07" db="EMBL/GenBank/DDBJ databases">
        <title>Genomic Encyclopedia of Type Strains, Phase IV (KMG-IV): sequencing the most valuable type-strain genomes for metagenomic binning, comparative biology and taxonomic classification.</title>
        <authorList>
            <person name="Goeker M."/>
        </authorList>
    </citation>
    <scope>NUCLEOTIDE SEQUENCE [LARGE SCALE GENOMIC DNA]</scope>
    <source>
        <strain evidence="2 3">DSM 29005</strain>
    </source>
</reference>
<name>A0ABT9ZK29_9BACI</name>